<dbReference type="Pfam" id="PF01145">
    <property type="entry name" value="Band_7"/>
    <property type="match status" value="1"/>
</dbReference>
<dbReference type="GO" id="GO:0008233">
    <property type="term" value="F:peptidase activity"/>
    <property type="evidence" value="ECO:0007669"/>
    <property type="project" value="UniProtKB-KW"/>
</dbReference>
<evidence type="ECO:0000313" key="4">
    <source>
        <dbReference type="EMBL" id="MBM7691556.1"/>
    </source>
</evidence>
<keyword evidence="5" id="KW-1185">Reference proteome</keyword>
<evidence type="ECO:0000313" key="5">
    <source>
        <dbReference type="Proteomes" id="UP000823486"/>
    </source>
</evidence>
<keyword evidence="4" id="KW-0378">Hydrolase</keyword>
<keyword evidence="2" id="KW-1133">Transmembrane helix</keyword>
<accession>A0ABS2QH11</accession>
<keyword evidence="2" id="KW-0812">Transmembrane</keyword>
<dbReference type="SMART" id="SM00244">
    <property type="entry name" value="PHB"/>
    <property type="match status" value="1"/>
</dbReference>
<evidence type="ECO:0000256" key="2">
    <source>
        <dbReference type="SAM" id="Phobius"/>
    </source>
</evidence>
<organism evidence="4 5">
    <name type="scientific">Peribacillus deserti</name>
    <dbReference type="NCBI Taxonomy" id="673318"/>
    <lineage>
        <taxon>Bacteria</taxon>
        <taxon>Bacillati</taxon>
        <taxon>Bacillota</taxon>
        <taxon>Bacilli</taxon>
        <taxon>Bacillales</taxon>
        <taxon>Bacillaceae</taxon>
        <taxon>Peribacillus</taxon>
    </lineage>
</organism>
<feature type="transmembrane region" description="Helical" evidence="2">
    <location>
        <begin position="6"/>
        <end position="26"/>
    </location>
</feature>
<dbReference type="CDD" id="cd13438">
    <property type="entry name" value="SPFH_eoslipins_u2"/>
    <property type="match status" value="1"/>
</dbReference>
<dbReference type="InterPro" id="IPR001972">
    <property type="entry name" value="Stomatin_HflK_fam"/>
</dbReference>
<comment type="similarity">
    <text evidence="1">Belongs to the band 7/mec-2 family.</text>
</comment>
<sequence length="244" mass="27896">MFDIIWLTAVTLIGAAGLWFLEKIFIRTKTIYEYERGIRFHKGKSSHELIGPGRYTYFTAVTRMEVFDLRPAILQLTGQEVLTRDNLSVKFSLVVTYQILDPKAVLSQYENFKEYLYLTAQLRLREVISAIELDELLQSRQLINDRVKEILKDDQTLSAFSIISVDVKDIMLSAELKKIYSEAVKVKKETNAALEKARGEMAVLRSLANSAKLLEKNPELGRLRLIQTIESSQGNTFVINTGKE</sequence>
<dbReference type="InterPro" id="IPR036013">
    <property type="entry name" value="Band_7/SPFH_dom_sf"/>
</dbReference>
<name>A0ABS2QH11_9BACI</name>
<dbReference type="GO" id="GO:0006508">
    <property type="term" value="P:proteolysis"/>
    <property type="evidence" value="ECO:0007669"/>
    <property type="project" value="UniProtKB-KW"/>
</dbReference>
<dbReference type="SUPFAM" id="SSF117892">
    <property type="entry name" value="Band 7/SPFH domain"/>
    <property type="match status" value="1"/>
</dbReference>
<evidence type="ECO:0000256" key="1">
    <source>
        <dbReference type="ARBA" id="ARBA00008164"/>
    </source>
</evidence>
<evidence type="ECO:0000259" key="3">
    <source>
        <dbReference type="SMART" id="SM00244"/>
    </source>
</evidence>
<keyword evidence="4" id="KW-0645">Protease</keyword>
<proteinExistence type="inferred from homology"/>
<gene>
    <name evidence="4" type="ORF">JOC77_000963</name>
</gene>
<dbReference type="PANTHER" id="PTHR10264:SF83">
    <property type="entry name" value="BLL5629 PROTEIN"/>
    <property type="match status" value="1"/>
</dbReference>
<dbReference type="RefSeq" id="WP_204539320.1">
    <property type="nucleotide sequence ID" value="NZ_JAFBFI010000003.1"/>
</dbReference>
<dbReference type="InterPro" id="IPR001107">
    <property type="entry name" value="Band_7"/>
</dbReference>
<dbReference type="PRINTS" id="PR00721">
    <property type="entry name" value="STOMATIN"/>
</dbReference>
<feature type="domain" description="Band 7" evidence="3">
    <location>
        <begin position="20"/>
        <end position="184"/>
    </location>
</feature>
<comment type="caution">
    <text evidence="4">The sequence shown here is derived from an EMBL/GenBank/DDBJ whole genome shotgun (WGS) entry which is preliminary data.</text>
</comment>
<dbReference type="EMBL" id="JAFBFI010000003">
    <property type="protein sequence ID" value="MBM7691556.1"/>
    <property type="molecule type" value="Genomic_DNA"/>
</dbReference>
<dbReference type="InterPro" id="IPR043202">
    <property type="entry name" value="Band-7_stomatin-like"/>
</dbReference>
<dbReference type="Proteomes" id="UP000823486">
    <property type="component" value="Unassembled WGS sequence"/>
</dbReference>
<reference evidence="4 5" key="1">
    <citation type="submission" date="2021-01" db="EMBL/GenBank/DDBJ databases">
        <title>Genomic Encyclopedia of Type Strains, Phase IV (KMG-IV): sequencing the most valuable type-strain genomes for metagenomic binning, comparative biology and taxonomic classification.</title>
        <authorList>
            <person name="Goeker M."/>
        </authorList>
    </citation>
    <scope>NUCLEOTIDE SEQUENCE [LARGE SCALE GENOMIC DNA]</scope>
    <source>
        <strain evidence="4 5">DSM 105482</strain>
    </source>
</reference>
<dbReference type="PANTHER" id="PTHR10264">
    <property type="entry name" value="BAND 7 PROTEIN-RELATED"/>
    <property type="match status" value="1"/>
</dbReference>
<protein>
    <submittedName>
        <fullName evidence="4">Regulator of protease activity HflC (Stomatin/prohibitin superfamily)</fullName>
    </submittedName>
</protein>
<dbReference type="Gene3D" id="3.30.479.30">
    <property type="entry name" value="Band 7 domain"/>
    <property type="match status" value="1"/>
</dbReference>
<keyword evidence="2" id="KW-0472">Membrane</keyword>